<dbReference type="AlphaFoldDB" id="A0A2G9Z9M0"/>
<proteinExistence type="predicted"/>
<sequence>MPSYKHSKSGFTPLEINHPKVDAALPAGPETLDESPEDSNRSRQACLRQGGSLTGFTLIELLIYGAIFSVAAVFLINILTAVTQTQLRQTSVNEVNQQLTFVAGTIQRLVRESAAVENAAGVSSTTLVLRMPSSTLDRTFVYASGTAVYLEQGSSTIGAAPASPLTNDKVTVAGFSVKKFENPTGLSVVQFDIALSYNSSSTKSQATRTWSGAVARISAATFDSSILPATGGTLDVGGASLNWANAYLSGNLTIGTDGRVGVGTSPSALSTTKIKSTGDVGFSTSTYGLILMAPSSTCYRVTVNNAGTLVTAATTCP</sequence>
<evidence type="ECO:0000313" key="3">
    <source>
        <dbReference type="EMBL" id="PIP29879.1"/>
    </source>
</evidence>
<dbReference type="Proteomes" id="UP000228812">
    <property type="component" value="Unassembled WGS sequence"/>
</dbReference>
<comment type="caution">
    <text evidence="3">The sequence shown here is derived from an EMBL/GenBank/DDBJ whole genome shotgun (WGS) entry which is preliminary data.</text>
</comment>
<name>A0A2G9Z9M0_9BACT</name>
<organism evidence="3 4">
    <name type="scientific">Candidatus Jorgensenbacteria bacterium CG23_combo_of_CG06-09_8_20_14_all_54_14</name>
    <dbReference type="NCBI Taxonomy" id="1974595"/>
    <lineage>
        <taxon>Bacteria</taxon>
        <taxon>Candidatus Joergenseniibacteriota</taxon>
    </lineage>
</organism>
<keyword evidence="2" id="KW-1133">Transmembrane helix</keyword>
<reference evidence="3 4" key="1">
    <citation type="submission" date="2017-09" db="EMBL/GenBank/DDBJ databases">
        <title>Depth-based differentiation of microbial function through sediment-hosted aquifers and enrichment of novel symbionts in the deep terrestrial subsurface.</title>
        <authorList>
            <person name="Probst A.J."/>
            <person name="Ladd B."/>
            <person name="Jarett J.K."/>
            <person name="Geller-Mcgrath D.E."/>
            <person name="Sieber C.M."/>
            <person name="Emerson J.B."/>
            <person name="Anantharaman K."/>
            <person name="Thomas B.C."/>
            <person name="Malmstrom R."/>
            <person name="Stieglmeier M."/>
            <person name="Klingl A."/>
            <person name="Woyke T."/>
            <person name="Ryan C.M."/>
            <person name="Banfield J.F."/>
        </authorList>
    </citation>
    <scope>NUCLEOTIDE SEQUENCE [LARGE SCALE GENOMIC DNA]</scope>
    <source>
        <strain evidence="3">CG23_combo_of_CG06-09_8_20_14_all_54_14</strain>
    </source>
</reference>
<evidence type="ECO:0000313" key="4">
    <source>
        <dbReference type="Proteomes" id="UP000228812"/>
    </source>
</evidence>
<feature type="transmembrane region" description="Helical" evidence="2">
    <location>
        <begin position="61"/>
        <end position="82"/>
    </location>
</feature>
<gene>
    <name evidence="3" type="ORF">COX26_01750</name>
</gene>
<protein>
    <submittedName>
        <fullName evidence="3">Uncharacterized protein</fullName>
    </submittedName>
</protein>
<keyword evidence="2" id="KW-0812">Transmembrane</keyword>
<evidence type="ECO:0000256" key="1">
    <source>
        <dbReference type="SAM" id="MobiDB-lite"/>
    </source>
</evidence>
<dbReference type="EMBL" id="PCRZ01000030">
    <property type="protein sequence ID" value="PIP29879.1"/>
    <property type="molecule type" value="Genomic_DNA"/>
</dbReference>
<keyword evidence="2" id="KW-0472">Membrane</keyword>
<feature type="region of interest" description="Disordered" evidence="1">
    <location>
        <begin position="23"/>
        <end position="42"/>
    </location>
</feature>
<evidence type="ECO:0000256" key="2">
    <source>
        <dbReference type="SAM" id="Phobius"/>
    </source>
</evidence>
<accession>A0A2G9Z9M0</accession>